<proteinExistence type="predicted"/>
<evidence type="ECO:0000313" key="2">
    <source>
        <dbReference type="EMBL" id="KAF1933896.1"/>
    </source>
</evidence>
<feature type="compositionally biased region" description="Polar residues" evidence="1">
    <location>
        <begin position="12"/>
        <end position="32"/>
    </location>
</feature>
<reference evidence="2" key="1">
    <citation type="journal article" date="2020" name="Stud. Mycol.">
        <title>101 Dothideomycetes genomes: a test case for predicting lifestyles and emergence of pathogens.</title>
        <authorList>
            <person name="Haridas S."/>
            <person name="Albert R."/>
            <person name="Binder M."/>
            <person name="Bloem J."/>
            <person name="Labutti K."/>
            <person name="Salamov A."/>
            <person name="Andreopoulos B."/>
            <person name="Baker S."/>
            <person name="Barry K."/>
            <person name="Bills G."/>
            <person name="Bluhm B."/>
            <person name="Cannon C."/>
            <person name="Castanera R."/>
            <person name="Culley D."/>
            <person name="Daum C."/>
            <person name="Ezra D."/>
            <person name="Gonzalez J."/>
            <person name="Henrissat B."/>
            <person name="Kuo A."/>
            <person name="Liang C."/>
            <person name="Lipzen A."/>
            <person name="Lutzoni F."/>
            <person name="Magnuson J."/>
            <person name="Mondo S."/>
            <person name="Nolan M."/>
            <person name="Ohm R."/>
            <person name="Pangilinan J."/>
            <person name="Park H.-J."/>
            <person name="Ramirez L."/>
            <person name="Alfaro M."/>
            <person name="Sun H."/>
            <person name="Tritt A."/>
            <person name="Yoshinaga Y."/>
            <person name="Zwiers L.-H."/>
            <person name="Turgeon B."/>
            <person name="Goodwin S."/>
            <person name="Spatafora J."/>
            <person name="Crous P."/>
            <person name="Grigoriev I."/>
        </authorList>
    </citation>
    <scope>NUCLEOTIDE SEQUENCE</scope>
    <source>
        <strain evidence="2">CBS 183.55</strain>
    </source>
</reference>
<sequence>MGIKRKHFDDASPTSISSFGAVSTPDAQSPTRSPHGPNVAMDIEVESALRSNGWDFTCAQRTKSSDWGNRTRKRVRDNRPDERAIHENTVHKLFFAQRQSHASPVRSVPADAQSALTVTKPQKSTLHSFWNIAAPPVQTPIFSYQTPHAQIGWQGPRCEDCDARLEVEEGRMDIDMDMDGMGNEGAFACRECGRSVCGTCAVVGDVRTCLQCATCGY</sequence>
<organism evidence="2 3">
    <name type="scientific">Didymella exigua CBS 183.55</name>
    <dbReference type="NCBI Taxonomy" id="1150837"/>
    <lineage>
        <taxon>Eukaryota</taxon>
        <taxon>Fungi</taxon>
        <taxon>Dikarya</taxon>
        <taxon>Ascomycota</taxon>
        <taxon>Pezizomycotina</taxon>
        <taxon>Dothideomycetes</taxon>
        <taxon>Pleosporomycetidae</taxon>
        <taxon>Pleosporales</taxon>
        <taxon>Pleosporineae</taxon>
        <taxon>Didymellaceae</taxon>
        <taxon>Didymella</taxon>
    </lineage>
</organism>
<dbReference type="OrthoDB" id="5336357at2759"/>
<feature type="region of interest" description="Disordered" evidence="1">
    <location>
        <begin position="62"/>
        <end position="81"/>
    </location>
</feature>
<dbReference type="Proteomes" id="UP000800082">
    <property type="component" value="Unassembled WGS sequence"/>
</dbReference>
<protein>
    <submittedName>
        <fullName evidence="2">Uncharacterized protein</fullName>
    </submittedName>
</protein>
<keyword evidence="3" id="KW-1185">Reference proteome</keyword>
<accession>A0A6A5S5W8</accession>
<dbReference type="RefSeq" id="XP_033454144.1">
    <property type="nucleotide sequence ID" value="XM_033587156.1"/>
</dbReference>
<evidence type="ECO:0000256" key="1">
    <source>
        <dbReference type="SAM" id="MobiDB-lite"/>
    </source>
</evidence>
<dbReference type="GeneID" id="54344802"/>
<dbReference type="AlphaFoldDB" id="A0A6A5S5W8"/>
<dbReference type="EMBL" id="ML978956">
    <property type="protein sequence ID" value="KAF1933896.1"/>
    <property type="molecule type" value="Genomic_DNA"/>
</dbReference>
<feature type="region of interest" description="Disordered" evidence="1">
    <location>
        <begin position="1"/>
        <end position="38"/>
    </location>
</feature>
<gene>
    <name evidence="2" type="ORF">M421DRAFT_107430</name>
</gene>
<name>A0A6A5S5W8_9PLEO</name>
<evidence type="ECO:0000313" key="3">
    <source>
        <dbReference type="Proteomes" id="UP000800082"/>
    </source>
</evidence>